<comment type="caution">
    <text evidence="1">The sequence shown here is derived from an EMBL/GenBank/DDBJ whole genome shotgun (WGS) entry which is preliminary data.</text>
</comment>
<dbReference type="Proteomes" id="UP001302321">
    <property type="component" value="Unassembled WGS sequence"/>
</dbReference>
<dbReference type="EMBL" id="MU866461">
    <property type="protein sequence ID" value="KAK4172128.1"/>
    <property type="molecule type" value="Genomic_DNA"/>
</dbReference>
<keyword evidence="2" id="KW-1185">Reference proteome</keyword>
<reference evidence="1" key="1">
    <citation type="journal article" date="2023" name="Mol. Phylogenet. Evol.">
        <title>Genome-scale phylogeny and comparative genomics of the fungal order Sordariales.</title>
        <authorList>
            <person name="Hensen N."/>
            <person name="Bonometti L."/>
            <person name="Westerberg I."/>
            <person name="Brannstrom I.O."/>
            <person name="Guillou S."/>
            <person name="Cros-Aarteil S."/>
            <person name="Calhoun S."/>
            <person name="Haridas S."/>
            <person name="Kuo A."/>
            <person name="Mondo S."/>
            <person name="Pangilinan J."/>
            <person name="Riley R."/>
            <person name="LaButti K."/>
            <person name="Andreopoulos B."/>
            <person name="Lipzen A."/>
            <person name="Chen C."/>
            <person name="Yan M."/>
            <person name="Daum C."/>
            <person name="Ng V."/>
            <person name="Clum A."/>
            <person name="Steindorff A."/>
            <person name="Ohm R.A."/>
            <person name="Martin F."/>
            <person name="Silar P."/>
            <person name="Natvig D.O."/>
            <person name="Lalanne C."/>
            <person name="Gautier V."/>
            <person name="Ament-Velasquez S.L."/>
            <person name="Kruys A."/>
            <person name="Hutchinson M.I."/>
            <person name="Powell A.J."/>
            <person name="Barry K."/>
            <person name="Miller A.N."/>
            <person name="Grigoriev I.V."/>
            <person name="Debuchy R."/>
            <person name="Gladieux P."/>
            <person name="Hiltunen Thoren M."/>
            <person name="Johannesson H."/>
        </authorList>
    </citation>
    <scope>NUCLEOTIDE SEQUENCE</scope>
    <source>
        <strain evidence="1">CBS 892.96</strain>
    </source>
</reference>
<proteinExistence type="predicted"/>
<name>A0AAN6VYK7_9PEZI</name>
<organism evidence="1 2">
    <name type="scientific">Triangularia setosa</name>
    <dbReference type="NCBI Taxonomy" id="2587417"/>
    <lineage>
        <taxon>Eukaryota</taxon>
        <taxon>Fungi</taxon>
        <taxon>Dikarya</taxon>
        <taxon>Ascomycota</taxon>
        <taxon>Pezizomycotina</taxon>
        <taxon>Sordariomycetes</taxon>
        <taxon>Sordariomycetidae</taxon>
        <taxon>Sordariales</taxon>
        <taxon>Podosporaceae</taxon>
        <taxon>Triangularia</taxon>
    </lineage>
</organism>
<sequence>MNRVGSVARLTSSCFRMLAIEKVHHENQEPDTVISPDFQRIYVGILDYFVKPADVEVPLVETYLGNFQKIHFPSHQEATYALEALASKSTLGRVLKLGPCGWGDWKGADDVQEARKDGYSYPHRWPQKMVDQEHKDAGIRVLFEGFEMVDQRTHFGIAIGKRVIIYSLRSTPGRHHHCYADLASRAELNGAAMNRGVICVSIARDGRGPNQHVRLTTEDIMQQNNWRRVGDT</sequence>
<dbReference type="AlphaFoldDB" id="A0AAN6VYK7"/>
<gene>
    <name evidence="1" type="ORF">QBC36DRAFT_390647</name>
</gene>
<evidence type="ECO:0000313" key="2">
    <source>
        <dbReference type="Proteomes" id="UP001302321"/>
    </source>
</evidence>
<evidence type="ECO:0000313" key="1">
    <source>
        <dbReference type="EMBL" id="KAK4172128.1"/>
    </source>
</evidence>
<protein>
    <submittedName>
        <fullName evidence="1">Uncharacterized protein</fullName>
    </submittedName>
</protein>
<accession>A0AAN6VYK7</accession>
<reference evidence="1" key="2">
    <citation type="submission" date="2023-05" db="EMBL/GenBank/DDBJ databases">
        <authorList>
            <consortium name="Lawrence Berkeley National Laboratory"/>
            <person name="Steindorff A."/>
            <person name="Hensen N."/>
            <person name="Bonometti L."/>
            <person name="Westerberg I."/>
            <person name="Brannstrom I.O."/>
            <person name="Guillou S."/>
            <person name="Cros-Aarteil S."/>
            <person name="Calhoun S."/>
            <person name="Haridas S."/>
            <person name="Kuo A."/>
            <person name="Mondo S."/>
            <person name="Pangilinan J."/>
            <person name="Riley R."/>
            <person name="Labutti K."/>
            <person name="Andreopoulos B."/>
            <person name="Lipzen A."/>
            <person name="Chen C."/>
            <person name="Yanf M."/>
            <person name="Daum C."/>
            <person name="Ng V."/>
            <person name="Clum A."/>
            <person name="Ohm R."/>
            <person name="Martin F."/>
            <person name="Silar P."/>
            <person name="Natvig D."/>
            <person name="Lalanne C."/>
            <person name="Gautier V."/>
            <person name="Ament-Velasquez S.L."/>
            <person name="Kruys A."/>
            <person name="Hutchinson M.I."/>
            <person name="Powell A.J."/>
            <person name="Barry K."/>
            <person name="Miller A.N."/>
            <person name="Grigoriev I.V."/>
            <person name="Debuchy R."/>
            <person name="Gladieux P."/>
            <person name="Thoren M.H."/>
            <person name="Johannesson H."/>
        </authorList>
    </citation>
    <scope>NUCLEOTIDE SEQUENCE</scope>
    <source>
        <strain evidence="1">CBS 892.96</strain>
    </source>
</reference>